<feature type="domain" description="Gfd2/YDR514C-like C-terminal" evidence="2">
    <location>
        <begin position="409"/>
        <end position="591"/>
    </location>
</feature>
<dbReference type="Pfam" id="PF21762">
    <property type="entry name" value="DEDDh_C"/>
    <property type="match status" value="1"/>
</dbReference>
<sequence length="654" mass="73444">MASSTFTERVLAACGPDDDDHYLDNDDRVSSPCRPLSCREKPAGSLDTLAASSRPTENSAGNKASSYHAPFDPEDQSDDEVVVSSVYKREIQADRATGVWEIRNFDKFVKSPADSIADGKKTASGSGSNTPGSNLSATARSFTPSADEHKKAAIPLVEIPSPKGLGKFRAERGKVYPGRRVPFCPWTIVENYHIWFVGKQNGERVEAYFEKEELLRCQSWDFCYVWHPDKEKADIQILLVPTSQFQHLLDRINETLHIQLTIPPGTFAEKFNVIFGQQQTPIPRFLGRARDAAAFDTLVESMPPPNPADAVLDNPKIEAKVAQSYVKKIEKLLAEHSKEKHRKKKSDKNRTKRLLNRRAAGRQIKRVQRFMGLRQKRKECAFRGAIPFDIPDVSDDARAPPFPQEKEVVFVAMDIESYEFNHNAITEIGFGILDSRDLAGVPPGLKCQNWMAQIQGRHLRILEHASMVNRRHVHGWEKNFNFGKSEFVSLKDILSVVTDILQPKVQSGEKRHVVLVGHDIQNDINLVKNIGFHVTEDMFLEIVDTQDFYQHLRMSNQQAGLKSVLDDLEIEHVFLHNGGNDAVYTLQALIRLVIKKRQDSLRRYQESLLPGYTPDPAIVAEGWESGGEMSDGGPDAENGALTTSIAEVEDLIDL</sequence>
<dbReference type="InterPro" id="IPR036397">
    <property type="entry name" value="RNaseH_sf"/>
</dbReference>
<evidence type="ECO:0000313" key="4">
    <source>
        <dbReference type="Proteomes" id="UP001642502"/>
    </source>
</evidence>
<name>A0ABP0D7M5_9PEZI</name>
<evidence type="ECO:0000256" key="1">
    <source>
        <dbReference type="SAM" id="MobiDB-lite"/>
    </source>
</evidence>
<feature type="region of interest" description="Disordered" evidence="1">
    <location>
        <begin position="16"/>
        <end position="80"/>
    </location>
</feature>
<feature type="region of interest" description="Disordered" evidence="1">
    <location>
        <begin position="115"/>
        <end position="144"/>
    </location>
</feature>
<dbReference type="Proteomes" id="UP001642502">
    <property type="component" value="Unassembled WGS sequence"/>
</dbReference>
<feature type="compositionally biased region" description="Polar residues" evidence="1">
    <location>
        <begin position="50"/>
        <end position="65"/>
    </location>
</feature>
<feature type="compositionally biased region" description="Polar residues" evidence="1">
    <location>
        <begin position="123"/>
        <end position="144"/>
    </location>
</feature>
<dbReference type="PANTHER" id="PTHR28083">
    <property type="entry name" value="GOOD FOR FULL DBP5 ACTIVITY PROTEIN 2"/>
    <property type="match status" value="1"/>
</dbReference>
<dbReference type="PANTHER" id="PTHR28083:SF1">
    <property type="entry name" value="GOOD FOR FULL DBP5 ACTIVITY PROTEIN 2"/>
    <property type="match status" value="1"/>
</dbReference>
<evidence type="ECO:0000259" key="2">
    <source>
        <dbReference type="Pfam" id="PF21762"/>
    </source>
</evidence>
<keyword evidence="4" id="KW-1185">Reference proteome</keyword>
<comment type="caution">
    <text evidence="3">The sequence shown here is derived from an EMBL/GenBank/DDBJ whole genome shotgun (WGS) entry which is preliminary data.</text>
</comment>
<reference evidence="3 4" key="1">
    <citation type="submission" date="2024-01" db="EMBL/GenBank/DDBJ databases">
        <authorList>
            <person name="Allen C."/>
            <person name="Tagirdzhanova G."/>
        </authorList>
    </citation>
    <scope>NUCLEOTIDE SEQUENCE [LARGE SCALE GENOMIC DNA]</scope>
    <source>
        <strain evidence="3 4">CBS 119000</strain>
    </source>
</reference>
<organism evidence="3 4">
    <name type="scientific">Sporothrix epigloea</name>
    <dbReference type="NCBI Taxonomy" id="1892477"/>
    <lineage>
        <taxon>Eukaryota</taxon>
        <taxon>Fungi</taxon>
        <taxon>Dikarya</taxon>
        <taxon>Ascomycota</taxon>
        <taxon>Pezizomycotina</taxon>
        <taxon>Sordariomycetes</taxon>
        <taxon>Sordariomycetidae</taxon>
        <taxon>Ophiostomatales</taxon>
        <taxon>Ophiostomataceae</taxon>
        <taxon>Sporothrix</taxon>
    </lineage>
</organism>
<dbReference type="SUPFAM" id="SSF53098">
    <property type="entry name" value="Ribonuclease H-like"/>
    <property type="match status" value="1"/>
</dbReference>
<evidence type="ECO:0000313" key="3">
    <source>
        <dbReference type="EMBL" id="CAK7263864.1"/>
    </source>
</evidence>
<dbReference type="InterPro" id="IPR048519">
    <property type="entry name" value="Gfd2/YDR514C-like_C"/>
</dbReference>
<protein>
    <recommendedName>
        <fullName evidence="2">Gfd2/YDR514C-like C-terminal domain-containing protein</fullName>
    </recommendedName>
</protein>
<gene>
    <name evidence="3" type="ORF">SEPCBS119000_000716</name>
</gene>
<accession>A0ABP0D7M5</accession>
<proteinExistence type="predicted"/>
<dbReference type="InterPro" id="IPR040151">
    <property type="entry name" value="Gfd2/YDR514C-like"/>
</dbReference>
<dbReference type="InterPro" id="IPR012337">
    <property type="entry name" value="RNaseH-like_sf"/>
</dbReference>
<dbReference type="EMBL" id="CAWUON010000004">
    <property type="protein sequence ID" value="CAK7263864.1"/>
    <property type="molecule type" value="Genomic_DNA"/>
</dbReference>
<dbReference type="Gene3D" id="3.30.420.10">
    <property type="entry name" value="Ribonuclease H-like superfamily/Ribonuclease H"/>
    <property type="match status" value="1"/>
</dbReference>